<dbReference type="AlphaFoldDB" id="A0A9D5A4T8"/>
<organism evidence="2 3">
    <name type="scientific">Pisum sativum</name>
    <name type="common">Garden pea</name>
    <name type="synonym">Lathyrus oleraceus</name>
    <dbReference type="NCBI Taxonomy" id="3888"/>
    <lineage>
        <taxon>Eukaryota</taxon>
        <taxon>Viridiplantae</taxon>
        <taxon>Streptophyta</taxon>
        <taxon>Embryophyta</taxon>
        <taxon>Tracheophyta</taxon>
        <taxon>Spermatophyta</taxon>
        <taxon>Magnoliopsida</taxon>
        <taxon>eudicotyledons</taxon>
        <taxon>Gunneridae</taxon>
        <taxon>Pentapetalae</taxon>
        <taxon>rosids</taxon>
        <taxon>fabids</taxon>
        <taxon>Fabales</taxon>
        <taxon>Fabaceae</taxon>
        <taxon>Papilionoideae</taxon>
        <taxon>50 kb inversion clade</taxon>
        <taxon>NPAAA clade</taxon>
        <taxon>Hologalegina</taxon>
        <taxon>IRL clade</taxon>
        <taxon>Fabeae</taxon>
        <taxon>Lathyrus</taxon>
    </lineage>
</organism>
<gene>
    <name evidence="2" type="ORF">KIW84_061710</name>
</gene>
<sequence>MGFNSVYRSLQDIFPQVDSRLLRAVAIEHPKDADIAAEIVLTEIIPSISKKLLPVTPPEDTSPRVVVNLEDESEDEGDGLVHHQLIKGTDVGSSSSNSSSRPDLNIPVKLRQGVSPLVVINLEDESEEERSLVQKHQLVEDNDMGSSSSTALSSRSIPVQIAEAANSSCGLDLNVTLNESTLSNGSDRKDGKKIFFGLDLEAYLKSGILNDIPQETSNGFNFFDQGRLDVDVDSENLASSHVYPVAKNDQNNLNEEWVDFVPTDENVDATICDTSCSLEKCETVSNELEDSQVQNVSQLQEPTPIGEGYLQMDVNSNPSVIVGEASHVEDEIDVNKTASQNSLACSIDTLDETIDEAKTNKKMLFSSMESLINLMREVELLEKAAEQANMIAARGGSDILDRVEEYQAMLVHAKEANDMHAGEIYGEKAILATELKELQSRLSSLSGERDMSLAILDEMRQILESRLTAAEMSKKAAELEKEEKEGSARVALLEQEAMMEKVVQESQRLQQEAEENSKLREFLMDRGQIVDTLQGEISVICQDIRLLKEKFDANLPLSQSFTSSQTSCILASSGSSHKTLASNAGSEHSDSSEILKITQASYVGSEHSDSSEILKISQASNVGSEHSDSSEILKIIQAASTESLSYKGLEEEKSKSEHNALLDDGWEIFDKDAELES</sequence>
<keyword evidence="1" id="KW-0175">Coiled coil</keyword>
<dbReference type="Gramene" id="Psat06G0171000-T1">
    <property type="protein sequence ID" value="KAI5395211.1"/>
    <property type="gene ID" value="KIW84_061710"/>
</dbReference>
<dbReference type="PANTHER" id="PTHR48459">
    <property type="entry name" value="CUE DOMAIN-CONTAINING PROTEIN"/>
    <property type="match status" value="1"/>
</dbReference>
<dbReference type="PANTHER" id="PTHR48459:SF1">
    <property type="entry name" value="CUE DOMAIN-CONTAINING PROTEIN"/>
    <property type="match status" value="1"/>
</dbReference>
<protein>
    <recommendedName>
        <fullName evidence="4">CUE domain-containing protein</fullName>
    </recommendedName>
</protein>
<dbReference type="OrthoDB" id="620544at2759"/>
<evidence type="ECO:0000313" key="3">
    <source>
        <dbReference type="Proteomes" id="UP001058974"/>
    </source>
</evidence>
<reference evidence="2 3" key="1">
    <citation type="journal article" date="2022" name="Nat. Genet.">
        <title>Improved pea reference genome and pan-genome highlight genomic features and evolutionary characteristics.</title>
        <authorList>
            <person name="Yang T."/>
            <person name="Liu R."/>
            <person name="Luo Y."/>
            <person name="Hu S."/>
            <person name="Wang D."/>
            <person name="Wang C."/>
            <person name="Pandey M.K."/>
            <person name="Ge S."/>
            <person name="Xu Q."/>
            <person name="Li N."/>
            <person name="Li G."/>
            <person name="Huang Y."/>
            <person name="Saxena R.K."/>
            <person name="Ji Y."/>
            <person name="Li M."/>
            <person name="Yan X."/>
            <person name="He Y."/>
            <person name="Liu Y."/>
            <person name="Wang X."/>
            <person name="Xiang C."/>
            <person name="Varshney R.K."/>
            <person name="Ding H."/>
            <person name="Gao S."/>
            <person name="Zong X."/>
        </authorList>
    </citation>
    <scope>NUCLEOTIDE SEQUENCE [LARGE SCALE GENOMIC DNA]</scope>
    <source>
        <strain evidence="2 3">cv. Zhongwan 6</strain>
    </source>
</reference>
<evidence type="ECO:0000256" key="1">
    <source>
        <dbReference type="SAM" id="Coils"/>
    </source>
</evidence>
<dbReference type="Gramene" id="Psat6g061120.1">
    <property type="protein sequence ID" value="Psat6g061120.1.cds"/>
    <property type="gene ID" value="Psat6g061120"/>
</dbReference>
<comment type="caution">
    <text evidence="2">The sequence shown here is derived from an EMBL/GenBank/DDBJ whole genome shotgun (WGS) entry which is preliminary data.</text>
</comment>
<evidence type="ECO:0000313" key="2">
    <source>
        <dbReference type="EMBL" id="KAI5395211.1"/>
    </source>
</evidence>
<accession>A0A9D5A4T8</accession>
<dbReference type="EMBL" id="JAMSHJ010000006">
    <property type="protein sequence ID" value="KAI5395211.1"/>
    <property type="molecule type" value="Genomic_DNA"/>
</dbReference>
<keyword evidence="3" id="KW-1185">Reference proteome</keyword>
<proteinExistence type="predicted"/>
<feature type="coiled-coil region" evidence="1">
    <location>
        <begin position="428"/>
        <end position="519"/>
    </location>
</feature>
<name>A0A9D5A4T8_PEA</name>
<evidence type="ECO:0008006" key="4">
    <source>
        <dbReference type="Google" id="ProtNLM"/>
    </source>
</evidence>
<dbReference type="Proteomes" id="UP001058974">
    <property type="component" value="Chromosome 6"/>
</dbReference>